<gene>
    <name evidence="2" type="ORF">RS81_02574</name>
</gene>
<feature type="coiled-coil region" evidence="1">
    <location>
        <begin position="149"/>
        <end position="189"/>
    </location>
</feature>
<dbReference type="SUPFAM" id="SSF53955">
    <property type="entry name" value="Lysozyme-like"/>
    <property type="match status" value="1"/>
</dbReference>
<dbReference type="STRING" id="92835.RS81_02574"/>
<accession>A0A0M2GXT3</accession>
<dbReference type="Proteomes" id="UP000033956">
    <property type="component" value="Unassembled WGS sequence"/>
</dbReference>
<dbReference type="InterPro" id="IPR023346">
    <property type="entry name" value="Lysozyme-like_dom_sf"/>
</dbReference>
<sequence>MPTTTPIRLARRTRRRRVAPTTIAAGTALGIIALTGFTATAAALEPQAGGTLLDAVPAAYVSTLPGLGAASENLSAIADDAETVLTDARATVTDANAAAVEIAASDLDLGVDTTIEIGNLRDGVVQLAKHDVIPLLLLPELTDDVAADAAAVKSRVAELRTVLDAAEAKKAAEDAAAQAAAAAKRKAEEAAAALAAGNTVEGAKANAQRIAAEQYGWGAGEFSCLVSLWTKESGWNYQAYNAGSGATGIPQSLPGDKMATAGADWQTNATTQIRWGLDYIARAYGSPCSAWGHSQATDWY</sequence>
<dbReference type="EMBL" id="JYIZ01000054">
    <property type="protein sequence ID" value="KJL38779.1"/>
    <property type="molecule type" value="Genomic_DNA"/>
</dbReference>
<evidence type="ECO:0000256" key="1">
    <source>
        <dbReference type="SAM" id="Coils"/>
    </source>
</evidence>
<evidence type="ECO:0008006" key="4">
    <source>
        <dbReference type="Google" id="ProtNLM"/>
    </source>
</evidence>
<organism evidence="2 3">
    <name type="scientific">Microbacterium terrae</name>
    <dbReference type="NCBI Taxonomy" id="69369"/>
    <lineage>
        <taxon>Bacteria</taxon>
        <taxon>Bacillati</taxon>
        <taxon>Actinomycetota</taxon>
        <taxon>Actinomycetes</taxon>
        <taxon>Micrococcales</taxon>
        <taxon>Microbacteriaceae</taxon>
        <taxon>Microbacterium</taxon>
    </lineage>
</organism>
<evidence type="ECO:0000313" key="2">
    <source>
        <dbReference type="EMBL" id="KJL38779.1"/>
    </source>
</evidence>
<dbReference type="RefSeq" id="WP_045276457.1">
    <property type="nucleotide sequence ID" value="NZ_BAAAUP010000002.1"/>
</dbReference>
<dbReference type="OrthoDB" id="9766277at2"/>
<evidence type="ECO:0000313" key="3">
    <source>
        <dbReference type="Proteomes" id="UP000033956"/>
    </source>
</evidence>
<keyword evidence="3" id="KW-1185">Reference proteome</keyword>
<comment type="caution">
    <text evidence="2">The sequence shown here is derived from an EMBL/GenBank/DDBJ whole genome shotgun (WGS) entry which is preliminary data.</text>
</comment>
<name>A0A0M2GXT3_9MICO</name>
<keyword evidence="1" id="KW-0175">Coiled coil</keyword>
<dbReference type="PATRIC" id="fig|92835.4.peg.2608"/>
<reference evidence="2 3" key="1">
    <citation type="submission" date="2015-02" db="EMBL/GenBank/DDBJ databases">
        <title>Draft genome sequences of ten Microbacterium spp. with emphasis on heavy metal contaminated environments.</title>
        <authorList>
            <person name="Corretto E."/>
        </authorList>
    </citation>
    <scope>NUCLEOTIDE SEQUENCE [LARGE SCALE GENOMIC DNA]</scope>
    <source>
        <strain evidence="2 3">DSM 12510</strain>
    </source>
</reference>
<proteinExistence type="predicted"/>
<protein>
    <recommendedName>
        <fullName evidence="4">Phospholipase</fullName>
    </recommendedName>
</protein>
<dbReference type="AlphaFoldDB" id="A0A0M2GXT3"/>